<evidence type="ECO:0000256" key="5">
    <source>
        <dbReference type="ARBA" id="ARBA00022598"/>
    </source>
</evidence>
<evidence type="ECO:0000256" key="12">
    <source>
        <dbReference type="ARBA" id="ARBA00023211"/>
    </source>
</evidence>
<dbReference type="InterPro" id="IPR000291">
    <property type="entry name" value="D-Ala_lig_Van_CS"/>
</dbReference>
<accession>A0A369P9K0</accession>
<comment type="caution">
    <text evidence="17">The sequence shown here is derived from an EMBL/GenBank/DDBJ whole genome shotgun (WGS) entry which is preliminary data.</text>
</comment>
<dbReference type="GO" id="GO:0005737">
    <property type="term" value="C:cytoplasm"/>
    <property type="evidence" value="ECO:0007669"/>
    <property type="project" value="UniProtKB-SubCell"/>
</dbReference>
<dbReference type="GO" id="GO:0008716">
    <property type="term" value="F:D-alanine-D-alanine ligase activity"/>
    <property type="evidence" value="ECO:0007669"/>
    <property type="project" value="UniProtKB-UniRule"/>
</dbReference>
<dbReference type="GO" id="GO:0008360">
    <property type="term" value="P:regulation of cell shape"/>
    <property type="evidence" value="ECO:0007669"/>
    <property type="project" value="UniProtKB-KW"/>
</dbReference>
<dbReference type="PROSITE" id="PS00843">
    <property type="entry name" value="DALA_DALA_LIGASE_1"/>
    <property type="match status" value="1"/>
</dbReference>
<evidence type="ECO:0000256" key="10">
    <source>
        <dbReference type="ARBA" id="ARBA00022960"/>
    </source>
</evidence>
<dbReference type="Pfam" id="PF01820">
    <property type="entry name" value="Dala_Dala_lig_N"/>
    <property type="match status" value="1"/>
</dbReference>
<dbReference type="GO" id="GO:0046872">
    <property type="term" value="F:metal ion binding"/>
    <property type="evidence" value="ECO:0007669"/>
    <property type="project" value="UniProtKB-KW"/>
</dbReference>
<proteinExistence type="inferred from homology"/>
<feature type="binding site" evidence="16">
    <location>
        <position position="278"/>
    </location>
    <ligand>
        <name>Mg(2+)</name>
        <dbReference type="ChEBI" id="CHEBI:18420"/>
        <label>2</label>
    </ligand>
</feature>
<evidence type="ECO:0000256" key="1">
    <source>
        <dbReference type="ARBA" id="ARBA00001936"/>
    </source>
</evidence>
<feature type="binding site" evidence="16">
    <location>
        <position position="276"/>
    </location>
    <ligand>
        <name>Mg(2+)</name>
        <dbReference type="ChEBI" id="CHEBI:18420"/>
        <label>2</label>
    </ligand>
</feature>
<keyword evidence="10 14" id="KW-0133">Cell shape</keyword>
<feature type="active site" evidence="15">
    <location>
        <position position="153"/>
    </location>
</feature>
<dbReference type="HAMAP" id="MF_00047">
    <property type="entry name" value="Dala_Dala_lig"/>
    <property type="match status" value="1"/>
</dbReference>
<keyword evidence="5 14" id="KW-0436">Ligase</keyword>
<comment type="pathway">
    <text evidence="14">Cell wall biogenesis; peptidoglycan biosynthesis.</text>
</comment>
<dbReference type="GO" id="GO:0071555">
    <property type="term" value="P:cell wall organization"/>
    <property type="evidence" value="ECO:0007669"/>
    <property type="project" value="UniProtKB-KW"/>
</dbReference>
<name>A0A369P9K0_9ACTN</name>
<dbReference type="FunFam" id="3.30.470.20:FF:000008">
    <property type="entry name" value="D-alanine--D-alanine ligase"/>
    <property type="match status" value="1"/>
</dbReference>
<comment type="cofactor">
    <cofactor evidence="1">
        <name>Mn(2+)</name>
        <dbReference type="ChEBI" id="CHEBI:29035"/>
    </cofactor>
</comment>
<evidence type="ECO:0000313" key="17">
    <source>
        <dbReference type="EMBL" id="RDC42639.1"/>
    </source>
</evidence>
<dbReference type="PANTHER" id="PTHR23132">
    <property type="entry name" value="D-ALANINE--D-ALANINE LIGASE"/>
    <property type="match status" value="1"/>
</dbReference>
<dbReference type="SUPFAM" id="SSF56059">
    <property type="entry name" value="Glutathione synthetase ATP-binding domain-like"/>
    <property type="match status" value="1"/>
</dbReference>
<dbReference type="PANTHER" id="PTHR23132:SF23">
    <property type="entry name" value="D-ALANINE--D-ALANINE LIGASE B"/>
    <property type="match status" value="1"/>
</dbReference>
<keyword evidence="11 14" id="KW-0573">Peptidoglycan synthesis</keyword>
<keyword evidence="7" id="KW-0547">Nucleotide-binding</keyword>
<evidence type="ECO:0000256" key="11">
    <source>
        <dbReference type="ARBA" id="ARBA00022984"/>
    </source>
</evidence>
<keyword evidence="6 16" id="KW-0479">Metal-binding</keyword>
<evidence type="ECO:0000256" key="13">
    <source>
        <dbReference type="ARBA" id="ARBA00023316"/>
    </source>
</evidence>
<dbReference type="InterPro" id="IPR011095">
    <property type="entry name" value="Dala_Dala_lig_C"/>
</dbReference>
<dbReference type="Gene3D" id="3.40.50.20">
    <property type="match status" value="1"/>
</dbReference>
<dbReference type="RefSeq" id="WP_114538844.1">
    <property type="nucleotide sequence ID" value="NZ_PPUT01000026.1"/>
</dbReference>
<keyword evidence="13 14" id="KW-0961">Cell wall biogenesis/degradation</keyword>
<dbReference type="Proteomes" id="UP000253805">
    <property type="component" value="Unassembled WGS sequence"/>
</dbReference>
<evidence type="ECO:0000256" key="6">
    <source>
        <dbReference type="ARBA" id="ARBA00022723"/>
    </source>
</evidence>
<dbReference type="SUPFAM" id="SSF52440">
    <property type="entry name" value="PreATP-grasp domain"/>
    <property type="match status" value="1"/>
</dbReference>
<dbReference type="InterPro" id="IPR016185">
    <property type="entry name" value="PreATP-grasp_dom_sf"/>
</dbReference>
<dbReference type="EC" id="6.3.2.4" evidence="14"/>
<dbReference type="GO" id="GO:0005524">
    <property type="term" value="F:ATP binding"/>
    <property type="evidence" value="ECO:0007669"/>
    <property type="project" value="UniProtKB-UniRule"/>
</dbReference>
<dbReference type="Gene3D" id="3.30.470.20">
    <property type="entry name" value="ATP-grasp fold, B domain"/>
    <property type="match status" value="1"/>
</dbReference>
<evidence type="ECO:0000256" key="8">
    <source>
        <dbReference type="ARBA" id="ARBA00022840"/>
    </source>
</evidence>
<dbReference type="PROSITE" id="PS00844">
    <property type="entry name" value="DALA_DALA_LIGASE_2"/>
    <property type="match status" value="1"/>
</dbReference>
<feature type="active site" evidence="15">
    <location>
        <position position="22"/>
    </location>
</feature>
<gene>
    <name evidence="14" type="primary">ddl</name>
    <name evidence="17" type="ORF">C1850_09420</name>
</gene>
<dbReference type="PROSITE" id="PS50975">
    <property type="entry name" value="ATP_GRASP"/>
    <property type="match status" value="1"/>
</dbReference>
<evidence type="ECO:0000256" key="9">
    <source>
        <dbReference type="ARBA" id="ARBA00022842"/>
    </source>
</evidence>
<feature type="active site" evidence="15">
    <location>
        <position position="287"/>
    </location>
</feature>
<comment type="similarity">
    <text evidence="3 14">Belongs to the D-alanine--D-alanine ligase family.</text>
</comment>
<dbReference type="GO" id="GO:0009252">
    <property type="term" value="P:peptidoglycan biosynthetic process"/>
    <property type="evidence" value="ECO:0007669"/>
    <property type="project" value="UniProtKB-UniRule"/>
</dbReference>
<evidence type="ECO:0000256" key="3">
    <source>
        <dbReference type="ARBA" id="ARBA00010871"/>
    </source>
</evidence>
<dbReference type="UniPathway" id="UPA00219"/>
<comment type="subcellular location">
    <subcellularLocation>
        <location evidence="2 14">Cytoplasm</location>
    </subcellularLocation>
</comment>
<keyword evidence="9 16" id="KW-0460">Magnesium</keyword>
<dbReference type="EMBL" id="PPUT01000026">
    <property type="protein sequence ID" value="RDC42639.1"/>
    <property type="molecule type" value="Genomic_DNA"/>
</dbReference>
<keyword evidence="12 16" id="KW-0464">Manganese</keyword>
<feature type="binding site" evidence="16">
    <location>
        <position position="276"/>
    </location>
    <ligand>
        <name>Mg(2+)</name>
        <dbReference type="ChEBI" id="CHEBI:18420"/>
        <label>1</label>
    </ligand>
</feature>
<dbReference type="NCBIfam" id="NF002378">
    <property type="entry name" value="PRK01372.1"/>
    <property type="match status" value="1"/>
</dbReference>
<feature type="binding site" evidence="16">
    <location>
        <position position="263"/>
    </location>
    <ligand>
        <name>Mg(2+)</name>
        <dbReference type="ChEBI" id="CHEBI:18420"/>
        <label>1</label>
    </ligand>
</feature>
<organism evidence="17 18">
    <name type="scientific">Adlercreutzia equolifaciens subsp. celatus</name>
    <dbReference type="NCBI Taxonomy" id="394340"/>
    <lineage>
        <taxon>Bacteria</taxon>
        <taxon>Bacillati</taxon>
        <taxon>Actinomycetota</taxon>
        <taxon>Coriobacteriia</taxon>
        <taxon>Eggerthellales</taxon>
        <taxon>Eggerthellaceae</taxon>
        <taxon>Adlercreutzia</taxon>
    </lineage>
</organism>
<evidence type="ECO:0000256" key="2">
    <source>
        <dbReference type="ARBA" id="ARBA00004496"/>
    </source>
</evidence>
<evidence type="ECO:0000313" key="18">
    <source>
        <dbReference type="Proteomes" id="UP000253805"/>
    </source>
</evidence>
<dbReference type="InterPro" id="IPR011761">
    <property type="entry name" value="ATP-grasp"/>
</dbReference>
<dbReference type="InterPro" id="IPR005905">
    <property type="entry name" value="D_ala_D_ala"/>
</dbReference>
<dbReference type="InterPro" id="IPR011127">
    <property type="entry name" value="Dala_Dala_lig_N"/>
</dbReference>
<dbReference type="NCBIfam" id="TIGR01205">
    <property type="entry name" value="D_ala_D_alaTIGR"/>
    <property type="match status" value="1"/>
</dbReference>
<dbReference type="InterPro" id="IPR013815">
    <property type="entry name" value="ATP_grasp_subdomain_1"/>
</dbReference>
<evidence type="ECO:0000256" key="14">
    <source>
        <dbReference type="HAMAP-Rule" id="MF_00047"/>
    </source>
</evidence>
<reference evidence="17 18" key="1">
    <citation type="journal article" date="2018" name="Elife">
        <title>Discovery and characterization of a prevalent human gut bacterial enzyme sufficient for the inactivation of a family of plant toxins.</title>
        <authorList>
            <person name="Koppel N."/>
            <person name="Bisanz J.E."/>
            <person name="Pandelia M.E."/>
            <person name="Turnbaugh P.J."/>
            <person name="Balskus E.P."/>
        </authorList>
    </citation>
    <scope>NUCLEOTIDE SEQUENCE [LARGE SCALE GENOMIC DNA]</scope>
    <source>
        <strain evidence="17 18">OB21 GAM 11</strain>
    </source>
</reference>
<dbReference type="Pfam" id="PF07478">
    <property type="entry name" value="Dala_Dala_lig_C"/>
    <property type="match status" value="1"/>
</dbReference>
<comment type="catalytic activity">
    <reaction evidence="14">
        <text>2 D-alanine + ATP = D-alanyl-D-alanine + ADP + phosphate + H(+)</text>
        <dbReference type="Rhea" id="RHEA:11224"/>
        <dbReference type="ChEBI" id="CHEBI:15378"/>
        <dbReference type="ChEBI" id="CHEBI:30616"/>
        <dbReference type="ChEBI" id="CHEBI:43474"/>
        <dbReference type="ChEBI" id="CHEBI:57416"/>
        <dbReference type="ChEBI" id="CHEBI:57822"/>
        <dbReference type="ChEBI" id="CHEBI:456216"/>
        <dbReference type="EC" id="6.3.2.4"/>
    </reaction>
</comment>
<dbReference type="PIRSF" id="PIRSF039102">
    <property type="entry name" value="Ddl/VanB"/>
    <property type="match status" value="1"/>
</dbReference>
<evidence type="ECO:0000256" key="7">
    <source>
        <dbReference type="ARBA" id="ARBA00022741"/>
    </source>
</evidence>
<keyword evidence="8" id="KW-0067">ATP-binding</keyword>
<comment type="function">
    <text evidence="14">Cell wall formation.</text>
</comment>
<dbReference type="Gene3D" id="3.30.1490.20">
    <property type="entry name" value="ATP-grasp fold, A domain"/>
    <property type="match status" value="1"/>
</dbReference>
<dbReference type="AlphaFoldDB" id="A0A369P9K0"/>
<evidence type="ECO:0000256" key="16">
    <source>
        <dbReference type="PIRSR" id="PIRSR039102-3"/>
    </source>
</evidence>
<comment type="cofactor">
    <cofactor evidence="16">
        <name>Mg(2+)</name>
        <dbReference type="ChEBI" id="CHEBI:18420"/>
    </cofactor>
    <cofactor evidence="16">
        <name>Mn(2+)</name>
        <dbReference type="ChEBI" id="CHEBI:29035"/>
    </cofactor>
    <text evidence="16">Binds 2 magnesium or manganese ions per subunit.</text>
</comment>
<keyword evidence="4 14" id="KW-0963">Cytoplasm</keyword>
<evidence type="ECO:0000256" key="4">
    <source>
        <dbReference type="ARBA" id="ARBA00022490"/>
    </source>
</evidence>
<protein>
    <recommendedName>
        <fullName evidence="14">D-alanine--D-alanine ligase</fullName>
        <ecNumber evidence="14">6.3.2.4</ecNumber>
    </recommendedName>
    <alternativeName>
        <fullName evidence="14">D-Ala-D-Ala ligase</fullName>
    </alternativeName>
    <alternativeName>
        <fullName evidence="14">D-alanylalanine synthetase</fullName>
    </alternativeName>
</protein>
<evidence type="ECO:0000256" key="15">
    <source>
        <dbReference type="PIRSR" id="PIRSR039102-1"/>
    </source>
</evidence>
<sequence>MAAVVEPAKCRVALLAGGTSGEREISLASGKGAGEALREAGFIVQELDPAKKDHLKTLIEEPFDVAFLCLHGKGGEDGVLQGFLETIGLPYTGPGVWSSATAMNKAQSKLFYQREGIPTAPYQYIKKGEGYSVQELALAMGGTCVVKPATEGSALGIYIVEGEEAIADAIERVFEIDELVVVEKYIQGTELTVAVLGNRDPFALPVIEIVPKADFYDFESKYAPGGSQHICPAPLDEEKTKQVMDAAVGAHKALQCSGVSRSDFILDENGIPWILETNTIPGMTATSLLPDAARAAGISFPELCTRLIEYAFEEGE</sequence>